<evidence type="ECO:0000256" key="5">
    <source>
        <dbReference type="ARBA" id="ARBA00038039"/>
    </source>
</evidence>
<organism evidence="9 10">
    <name type="scientific">Calocera viscosa (strain TUFC12733)</name>
    <dbReference type="NCBI Taxonomy" id="1330018"/>
    <lineage>
        <taxon>Eukaryota</taxon>
        <taxon>Fungi</taxon>
        <taxon>Dikarya</taxon>
        <taxon>Basidiomycota</taxon>
        <taxon>Agaricomycotina</taxon>
        <taxon>Dacrymycetes</taxon>
        <taxon>Dacrymycetales</taxon>
        <taxon>Dacrymycetaceae</taxon>
        <taxon>Calocera</taxon>
    </lineage>
</organism>
<sequence>MPLSLSDVLGYTSILSWLFAQFPQLIVNWKLQSAEGLALPFLVNWLFGDLTNLLGCILTHQLPFQTYLATYFCCLDVCLLSQYLYYTPFSRYFLPPPSKLATSPGYGYSSLPRSANVSAARGRSKSVGIEIERGLRRLSLLRDQGADVPADVAEEMHERIASAGSQRAERSTSKQRNTSVGVRKAGMVFLAVGGLFGFGRLSALEGRGMNTAGQVLGELDLDLVQPASAMVNSSVPASLLFEPSWRMALEPKHGADAERIIGRVSAWTCTTLYLTSRLPQIWKNFVRKSVAGLSMSLFISAFLGNLFYVLSILTSPQANGPDARAFLLESVPYLLGSGGVLMFDITIVTQGWLYRNRLPLDLSARLDESDEEGSRGRSRGRRPSAPEADGLLDSSEPVDTYHTVT</sequence>
<dbReference type="AlphaFoldDB" id="A0A167GER2"/>
<keyword evidence="3 8" id="KW-1133">Transmembrane helix</keyword>
<gene>
    <name evidence="9" type="ORF">CALVIDRAFT_522648</name>
</gene>
<dbReference type="Gene3D" id="1.20.1280.290">
    <property type="match status" value="2"/>
</dbReference>
<comment type="catalytic activity">
    <reaction evidence="6">
        <text>L-histidine(out) + L-arginine(in) = L-histidine(in) + L-arginine(out)</text>
        <dbReference type="Rhea" id="RHEA:71063"/>
        <dbReference type="ChEBI" id="CHEBI:32682"/>
        <dbReference type="ChEBI" id="CHEBI:57595"/>
    </reaction>
</comment>
<evidence type="ECO:0008006" key="11">
    <source>
        <dbReference type="Google" id="ProtNLM"/>
    </source>
</evidence>
<feature type="transmembrane region" description="Helical" evidence="8">
    <location>
        <begin position="290"/>
        <end position="313"/>
    </location>
</feature>
<evidence type="ECO:0000256" key="6">
    <source>
        <dbReference type="ARBA" id="ARBA00050768"/>
    </source>
</evidence>
<keyword evidence="2 8" id="KW-0812">Transmembrane</keyword>
<dbReference type="FunFam" id="1.20.1280.290:FF:000009">
    <property type="entry name" value="PQ loop repeat family protein"/>
    <property type="match status" value="1"/>
</dbReference>
<evidence type="ECO:0000313" key="9">
    <source>
        <dbReference type="EMBL" id="KZO90479.1"/>
    </source>
</evidence>
<evidence type="ECO:0000256" key="7">
    <source>
        <dbReference type="SAM" id="MobiDB-lite"/>
    </source>
</evidence>
<evidence type="ECO:0000313" key="10">
    <source>
        <dbReference type="Proteomes" id="UP000076738"/>
    </source>
</evidence>
<feature type="transmembrane region" description="Helical" evidence="8">
    <location>
        <begin position="185"/>
        <end position="203"/>
    </location>
</feature>
<feature type="transmembrane region" description="Helical" evidence="8">
    <location>
        <begin position="333"/>
        <end position="354"/>
    </location>
</feature>
<dbReference type="InterPro" id="IPR006603">
    <property type="entry name" value="PQ-loop_rpt"/>
</dbReference>
<keyword evidence="10" id="KW-1185">Reference proteome</keyword>
<comment type="similarity">
    <text evidence="5">Belongs to the laat-1 family.</text>
</comment>
<evidence type="ECO:0000256" key="1">
    <source>
        <dbReference type="ARBA" id="ARBA00004141"/>
    </source>
</evidence>
<dbReference type="InterPro" id="IPR051415">
    <property type="entry name" value="LAAT-1"/>
</dbReference>
<protein>
    <recommendedName>
        <fullName evidence="11">PQ-loop-domain-containing protein</fullName>
    </recommendedName>
</protein>
<evidence type="ECO:0000256" key="4">
    <source>
        <dbReference type="ARBA" id="ARBA00023136"/>
    </source>
</evidence>
<dbReference type="SMART" id="SM00679">
    <property type="entry name" value="CTNS"/>
    <property type="match status" value="2"/>
</dbReference>
<dbReference type="FunFam" id="1.20.1280.290:FF:000028">
    <property type="entry name" value="Vacuolar membrane protein, putative"/>
    <property type="match status" value="1"/>
</dbReference>
<evidence type="ECO:0000256" key="8">
    <source>
        <dbReference type="SAM" id="Phobius"/>
    </source>
</evidence>
<dbReference type="OrthoDB" id="8048523at2759"/>
<dbReference type="EMBL" id="KV417340">
    <property type="protein sequence ID" value="KZO90479.1"/>
    <property type="molecule type" value="Genomic_DNA"/>
</dbReference>
<feature type="region of interest" description="Disordered" evidence="7">
    <location>
        <begin position="369"/>
        <end position="405"/>
    </location>
</feature>
<dbReference type="Pfam" id="PF04193">
    <property type="entry name" value="PQ-loop"/>
    <property type="match status" value="2"/>
</dbReference>
<dbReference type="GO" id="GO:0015174">
    <property type="term" value="F:basic amino acid transmembrane transporter activity"/>
    <property type="evidence" value="ECO:0007669"/>
    <property type="project" value="TreeGrafter"/>
</dbReference>
<feature type="region of interest" description="Disordered" evidence="7">
    <location>
        <begin position="159"/>
        <end position="179"/>
    </location>
</feature>
<evidence type="ECO:0000256" key="2">
    <source>
        <dbReference type="ARBA" id="ARBA00022692"/>
    </source>
</evidence>
<reference evidence="9 10" key="1">
    <citation type="journal article" date="2016" name="Mol. Biol. Evol.">
        <title>Comparative Genomics of Early-Diverging Mushroom-Forming Fungi Provides Insights into the Origins of Lignocellulose Decay Capabilities.</title>
        <authorList>
            <person name="Nagy L.G."/>
            <person name="Riley R."/>
            <person name="Tritt A."/>
            <person name="Adam C."/>
            <person name="Daum C."/>
            <person name="Floudas D."/>
            <person name="Sun H."/>
            <person name="Yadav J.S."/>
            <person name="Pangilinan J."/>
            <person name="Larsson K.H."/>
            <person name="Matsuura K."/>
            <person name="Barry K."/>
            <person name="Labutti K."/>
            <person name="Kuo R."/>
            <person name="Ohm R.A."/>
            <person name="Bhattacharya S.S."/>
            <person name="Shirouzu T."/>
            <person name="Yoshinaga Y."/>
            <person name="Martin F.M."/>
            <person name="Grigoriev I.V."/>
            <person name="Hibbett D.S."/>
        </authorList>
    </citation>
    <scope>NUCLEOTIDE SEQUENCE [LARGE SCALE GENOMIC DNA]</scope>
    <source>
        <strain evidence="9 10">TUFC12733</strain>
    </source>
</reference>
<accession>A0A167GER2</accession>
<proteinExistence type="inferred from homology"/>
<name>A0A167GER2_CALVF</name>
<dbReference type="PANTHER" id="PTHR16201:SF34">
    <property type="entry name" value="LYSOSOMAL AMINO ACID TRANSPORTER 1"/>
    <property type="match status" value="1"/>
</dbReference>
<dbReference type="PANTHER" id="PTHR16201">
    <property type="entry name" value="SEVEN TRANSMEMBRANE PROTEIN 1-RELATED"/>
    <property type="match status" value="1"/>
</dbReference>
<dbReference type="GO" id="GO:0000329">
    <property type="term" value="C:fungal-type vacuole membrane"/>
    <property type="evidence" value="ECO:0007669"/>
    <property type="project" value="TreeGrafter"/>
</dbReference>
<dbReference type="GO" id="GO:0034488">
    <property type="term" value="P:basic amino acid transmembrane export from vacuole"/>
    <property type="evidence" value="ECO:0007669"/>
    <property type="project" value="TreeGrafter"/>
</dbReference>
<dbReference type="Proteomes" id="UP000076738">
    <property type="component" value="Unassembled WGS sequence"/>
</dbReference>
<comment type="subcellular location">
    <subcellularLocation>
        <location evidence="1">Membrane</location>
        <topology evidence="1">Multi-pass membrane protein</topology>
    </subcellularLocation>
</comment>
<keyword evidence="4 8" id="KW-0472">Membrane</keyword>
<evidence type="ECO:0000256" key="3">
    <source>
        <dbReference type="ARBA" id="ARBA00022989"/>
    </source>
</evidence>